<organism evidence="2 3">
    <name type="scientific">Bacillus toyonensis</name>
    <dbReference type="NCBI Taxonomy" id="155322"/>
    <lineage>
        <taxon>Bacteria</taxon>
        <taxon>Bacillati</taxon>
        <taxon>Bacillota</taxon>
        <taxon>Bacilli</taxon>
        <taxon>Bacillales</taxon>
        <taxon>Bacillaceae</taxon>
        <taxon>Bacillus</taxon>
        <taxon>Bacillus cereus group</taxon>
    </lineage>
</organism>
<evidence type="ECO:0000256" key="1">
    <source>
        <dbReference type="SAM" id="Phobius"/>
    </source>
</evidence>
<feature type="transmembrane region" description="Helical" evidence="1">
    <location>
        <begin position="83"/>
        <end position="106"/>
    </location>
</feature>
<sequence length="152" mass="16639">MSNQNHNVAPNKMEIVVMVLGLFLPLFLPALLMLALGKWMPDEIVYPGVMSLFILSIELFIVAAIFTKILSVCGLPEKKLAELGFLGFTISVVTSFLATYVGYFGIAKVGLTSVQLSPHGILIIAIVSTIILTILLKVLEKFDNQDELDTNK</sequence>
<dbReference type="RefSeq" id="WP_098225562.1">
    <property type="nucleotide sequence ID" value="NZ_NUBY01000001.1"/>
</dbReference>
<comment type="caution">
    <text evidence="2">The sequence shown here is derived from an EMBL/GenBank/DDBJ whole genome shotgun (WGS) entry which is preliminary data.</text>
</comment>
<feature type="transmembrane region" description="Helical" evidence="1">
    <location>
        <begin position="15"/>
        <end position="37"/>
    </location>
</feature>
<gene>
    <name evidence="2" type="ORF">CN585_00665</name>
</gene>
<evidence type="ECO:0000313" key="2">
    <source>
        <dbReference type="EMBL" id="PEQ10169.1"/>
    </source>
</evidence>
<feature type="transmembrane region" description="Helical" evidence="1">
    <location>
        <begin position="49"/>
        <end position="71"/>
    </location>
</feature>
<keyword evidence="1" id="KW-0472">Membrane</keyword>
<feature type="transmembrane region" description="Helical" evidence="1">
    <location>
        <begin position="118"/>
        <end position="139"/>
    </location>
</feature>
<accession>A0A2A8HM15</accession>
<dbReference type="EMBL" id="NUBY01000001">
    <property type="protein sequence ID" value="PEQ10169.1"/>
    <property type="molecule type" value="Genomic_DNA"/>
</dbReference>
<dbReference type="Proteomes" id="UP000220841">
    <property type="component" value="Unassembled WGS sequence"/>
</dbReference>
<protein>
    <submittedName>
        <fullName evidence="2">Epimerase</fullName>
    </submittedName>
</protein>
<dbReference type="AlphaFoldDB" id="A0A2A8HM15"/>
<reference evidence="2 3" key="1">
    <citation type="submission" date="2017-09" db="EMBL/GenBank/DDBJ databases">
        <title>Large-scale bioinformatics analysis of Bacillus genomes uncovers conserved roles of natural products in bacterial physiology.</title>
        <authorList>
            <consortium name="Agbiome Team Llc"/>
            <person name="Bleich R.M."/>
            <person name="Grubbs K.J."/>
            <person name="Santa Maria K.C."/>
            <person name="Allen S.E."/>
            <person name="Farag S."/>
            <person name="Shank E.A."/>
            <person name="Bowers A."/>
        </authorList>
    </citation>
    <scope>NUCLEOTIDE SEQUENCE [LARGE SCALE GENOMIC DNA]</scope>
    <source>
        <strain evidence="2 3">AFS021349</strain>
    </source>
</reference>
<keyword evidence="1" id="KW-1133">Transmembrane helix</keyword>
<keyword evidence="1" id="KW-0812">Transmembrane</keyword>
<proteinExistence type="predicted"/>
<name>A0A2A8HM15_9BACI</name>
<evidence type="ECO:0000313" key="3">
    <source>
        <dbReference type="Proteomes" id="UP000220841"/>
    </source>
</evidence>